<dbReference type="AlphaFoldDB" id="A0A0L0C3H0"/>
<reference evidence="5 6" key="1">
    <citation type="journal article" date="2015" name="Nat. Commun.">
        <title>Lucilia cuprina genome unlocks parasitic fly biology to underpin future interventions.</title>
        <authorList>
            <person name="Anstead C.A."/>
            <person name="Korhonen P.K."/>
            <person name="Young N.D."/>
            <person name="Hall R.S."/>
            <person name="Jex A.R."/>
            <person name="Murali S.C."/>
            <person name="Hughes D.S."/>
            <person name="Lee S.F."/>
            <person name="Perry T."/>
            <person name="Stroehlein A.J."/>
            <person name="Ansell B.R."/>
            <person name="Breugelmans B."/>
            <person name="Hofmann A."/>
            <person name="Qu J."/>
            <person name="Dugan S."/>
            <person name="Lee S.L."/>
            <person name="Chao H."/>
            <person name="Dinh H."/>
            <person name="Han Y."/>
            <person name="Doddapaneni H.V."/>
            <person name="Worley K.C."/>
            <person name="Muzny D.M."/>
            <person name="Ioannidis P."/>
            <person name="Waterhouse R.M."/>
            <person name="Zdobnov E.M."/>
            <person name="James P.J."/>
            <person name="Bagnall N.H."/>
            <person name="Kotze A.C."/>
            <person name="Gibbs R.A."/>
            <person name="Richards S."/>
            <person name="Batterham P."/>
            <person name="Gasser R.B."/>
        </authorList>
    </citation>
    <scope>NUCLEOTIDE SEQUENCE [LARGE SCALE GENOMIC DNA]</scope>
    <source>
        <strain evidence="5 6">LS</strain>
        <tissue evidence="5">Full body</tissue>
    </source>
</reference>
<dbReference type="GO" id="GO:0006906">
    <property type="term" value="P:vesicle fusion"/>
    <property type="evidence" value="ECO:0007669"/>
    <property type="project" value="TreeGrafter"/>
</dbReference>
<dbReference type="EMBL" id="JRES01001043">
    <property type="protein sequence ID" value="KNC25994.1"/>
    <property type="molecule type" value="Genomic_DNA"/>
</dbReference>
<evidence type="ECO:0000256" key="1">
    <source>
        <dbReference type="ARBA" id="ARBA00004211"/>
    </source>
</evidence>
<dbReference type="CDD" id="cd15848">
    <property type="entry name" value="SNARE_syntaxin1-like"/>
    <property type="match status" value="2"/>
</dbReference>
<comment type="caution">
    <text evidence="5">The sequence shown here is derived from an EMBL/GenBank/DDBJ whole genome shotgun (WGS) entry which is preliminary data.</text>
</comment>
<feature type="coiled-coil region" evidence="3">
    <location>
        <begin position="155"/>
        <end position="216"/>
    </location>
</feature>
<accession>A0A0L0C3H0</accession>
<feature type="coiled-coil region" evidence="3">
    <location>
        <begin position="446"/>
        <end position="473"/>
    </location>
</feature>
<dbReference type="GO" id="GO:0048278">
    <property type="term" value="P:vesicle docking"/>
    <property type="evidence" value="ECO:0007669"/>
    <property type="project" value="TreeGrafter"/>
</dbReference>
<dbReference type="SUPFAM" id="SSF47661">
    <property type="entry name" value="t-snare proteins"/>
    <property type="match status" value="3"/>
</dbReference>
<evidence type="ECO:0000313" key="5">
    <source>
        <dbReference type="EMBL" id="KNC25994.1"/>
    </source>
</evidence>
<protein>
    <submittedName>
        <fullName evidence="5">Syntaxin-4</fullName>
    </submittedName>
</protein>
<evidence type="ECO:0000256" key="3">
    <source>
        <dbReference type="SAM" id="Coils"/>
    </source>
</evidence>
<dbReference type="InterPro" id="IPR000727">
    <property type="entry name" value="T_SNARE_dom"/>
</dbReference>
<sequence length="841" mass="99279">MARDRLPELIQRSNSCNSTNGTTISLERQNSAANMQQNTPVDAILNPYSEIRTHLAQIAANLESMNRMTQAANIRSFNENEMDQLRKHNLRLGNQLMTKFQEFKANLPAENDYTLEARMKRTLFYGLHQSYINMWTKNEAFLQNYEQKLKKNLQMQSKIINCNATEEEIEELIANKQTSLFVGNILEETEKERKTLQDLMDRFNELKKLEKSIEEVHALFLRIQCLVMEQSETIQRVEFHAQQATLFVDKGADELEKADKLHKKALKVGCTFHASTESLVLIEIEDVEEEVVRSHSPVMDALLKMYNEILLEIEQILQNIETMKVMTQAKNAKNFKEKEFYKLRQTTIQIGNNIMSKFQLIESTLPPENNYTTLARMKRSLYYGFFQHYVIIWSKNDEFFHEYENKLKKNLQMQSKILNYDLTEEEIETLVAHKQTTLYTGNILETEHARKTLQALKDRLGELKKLEKSIEEVHTLFLRLQNLVVHQSVIMQRIEKHFDDARNYVEEGTKEIKEAEIIQKKTQKETHLDASTEFLIINENDEIDESWRHEYSPAMDVLFKMKKMIKIKDRLPDFKKNLQIQDVDKELSNYEVIVEEEPELEYKPYNGPVGNLLKRYLYIHVNIKEIENLLLNMKSMTTAEHINNFNQKEFNKLRADSIKIGNDIIKRFKKLESKLPDPEDSSTLARMKRTLYFGFFQQYILLWSKNEQFLMDFEQKLKKRLQMQSQILNCNLSNDDIETLIENKNTNLFMSNILQDTETERKTLQELQDRFEDLKKLEKSITEVHNLFISLQTLVAEQGDAIQRIETHFNAARDYIEDATRTIEIVEKMKKQRCCRICCCF</sequence>
<dbReference type="InterPro" id="IPR010989">
    <property type="entry name" value="SNARE"/>
</dbReference>
<dbReference type="PANTHER" id="PTHR19957">
    <property type="entry name" value="SYNTAXIN"/>
    <property type="match status" value="1"/>
</dbReference>
<dbReference type="Gene3D" id="1.20.58.70">
    <property type="match status" value="3"/>
</dbReference>
<dbReference type="GO" id="GO:0012505">
    <property type="term" value="C:endomembrane system"/>
    <property type="evidence" value="ECO:0007669"/>
    <property type="project" value="TreeGrafter"/>
</dbReference>
<dbReference type="OrthoDB" id="10255013at2759"/>
<keyword evidence="3" id="KW-0175">Coiled coil</keyword>
<dbReference type="PANTHER" id="PTHR19957:SF307">
    <property type="entry name" value="PROTEIN SSO1-RELATED"/>
    <property type="match status" value="1"/>
</dbReference>
<comment type="subcellular location">
    <subcellularLocation>
        <location evidence="1">Membrane</location>
        <topology evidence="1">Single-pass type IV membrane protein</topology>
    </subcellularLocation>
</comment>
<keyword evidence="6" id="KW-1185">Reference proteome</keyword>
<feature type="domain" description="T-SNARE coiled-coil homology" evidence="4">
    <location>
        <begin position="196"/>
        <end position="258"/>
    </location>
</feature>
<dbReference type="InterPro" id="IPR045242">
    <property type="entry name" value="Syntaxin"/>
</dbReference>
<dbReference type="GO" id="GO:0006886">
    <property type="term" value="P:intracellular protein transport"/>
    <property type="evidence" value="ECO:0007669"/>
    <property type="project" value="TreeGrafter"/>
</dbReference>
<organism evidence="5 6">
    <name type="scientific">Lucilia cuprina</name>
    <name type="common">Green bottle fly</name>
    <name type="synonym">Australian sheep blowfly</name>
    <dbReference type="NCBI Taxonomy" id="7375"/>
    <lineage>
        <taxon>Eukaryota</taxon>
        <taxon>Metazoa</taxon>
        <taxon>Ecdysozoa</taxon>
        <taxon>Arthropoda</taxon>
        <taxon>Hexapoda</taxon>
        <taxon>Insecta</taxon>
        <taxon>Pterygota</taxon>
        <taxon>Neoptera</taxon>
        <taxon>Endopterygota</taxon>
        <taxon>Diptera</taxon>
        <taxon>Brachycera</taxon>
        <taxon>Muscomorpha</taxon>
        <taxon>Oestroidea</taxon>
        <taxon>Calliphoridae</taxon>
        <taxon>Luciliinae</taxon>
        <taxon>Lucilia</taxon>
    </lineage>
</organism>
<dbReference type="GO" id="GO:0000149">
    <property type="term" value="F:SNARE binding"/>
    <property type="evidence" value="ECO:0007669"/>
    <property type="project" value="TreeGrafter"/>
</dbReference>
<evidence type="ECO:0000313" key="6">
    <source>
        <dbReference type="Proteomes" id="UP000037069"/>
    </source>
</evidence>
<comment type="similarity">
    <text evidence="2">Belongs to the syntaxin family.</text>
</comment>
<name>A0A0L0C3H0_LUCCU</name>
<dbReference type="STRING" id="7375.A0A0L0C3H0"/>
<dbReference type="GO" id="GO:0005484">
    <property type="term" value="F:SNAP receptor activity"/>
    <property type="evidence" value="ECO:0007669"/>
    <property type="project" value="TreeGrafter"/>
</dbReference>
<feature type="coiled-coil region" evidence="3">
    <location>
        <begin position="754"/>
        <end position="784"/>
    </location>
</feature>
<dbReference type="PROSITE" id="PS50192">
    <property type="entry name" value="T_SNARE"/>
    <property type="match status" value="3"/>
</dbReference>
<dbReference type="GO" id="GO:0005886">
    <property type="term" value="C:plasma membrane"/>
    <property type="evidence" value="ECO:0007669"/>
    <property type="project" value="TreeGrafter"/>
</dbReference>
<dbReference type="GO" id="GO:0031201">
    <property type="term" value="C:SNARE complex"/>
    <property type="evidence" value="ECO:0007669"/>
    <property type="project" value="TreeGrafter"/>
</dbReference>
<evidence type="ECO:0000256" key="2">
    <source>
        <dbReference type="ARBA" id="ARBA00009063"/>
    </source>
</evidence>
<dbReference type="Proteomes" id="UP000037069">
    <property type="component" value="Unassembled WGS sequence"/>
</dbReference>
<feature type="domain" description="T-SNARE coiled-coil homology" evidence="4">
    <location>
        <begin position="764"/>
        <end position="826"/>
    </location>
</feature>
<evidence type="ECO:0000259" key="4">
    <source>
        <dbReference type="PROSITE" id="PS50192"/>
    </source>
</evidence>
<proteinExistence type="inferred from homology"/>
<dbReference type="GO" id="GO:0006887">
    <property type="term" value="P:exocytosis"/>
    <property type="evidence" value="ECO:0007669"/>
    <property type="project" value="TreeGrafter"/>
</dbReference>
<gene>
    <name evidence="5" type="ORF">FF38_14478</name>
</gene>
<dbReference type="SMART" id="SM00397">
    <property type="entry name" value="t_SNARE"/>
    <property type="match status" value="3"/>
</dbReference>
<feature type="domain" description="T-SNARE coiled-coil homology" evidence="4">
    <location>
        <begin position="453"/>
        <end position="515"/>
    </location>
</feature>